<gene>
    <name evidence="2" type="ORF">EQ812_01775</name>
</gene>
<dbReference type="Pfam" id="PF00903">
    <property type="entry name" value="Glyoxalase"/>
    <property type="match status" value="1"/>
</dbReference>
<keyword evidence="2" id="KW-0223">Dioxygenase</keyword>
<dbReference type="Gene3D" id="3.10.180.10">
    <property type="entry name" value="2,3-Dihydroxybiphenyl 1,2-Dioxygenase, domain 1"/>
    <property type="match status" value="2"/>
</dbReference>
<evidence type="ECO:0000313" key="2">
    <source>
        <dbReference type="EMBL" id="TBW73556.1"/>
    </source>
</evidence>
<dbReference type="PROSITE" id="PS51819">
    <property type="entry name" value="VOC"/>
    <property type="match status" value="2"/>
</dbReference>
<feature type="domain" description="VOC" evidence="1">
    <location>
        <begin position="7"/>
        <end position="131"/>
    </location>
</feature>
<sequence>MMESIQRIHHISAIVGNAQETYDFYTNILNLKLIKQTVNFEDIDTYHLYFSNEKVNSDMVLTFFNWPNQYRGRIGSGQIGRLAFRIPKDSMTSWEMHLNAHGVKTRQTQSFNQPTLEFEDIHGLTLAMVESDEEMKTNDIIGFHGVTMLSANPEATRQLLHNDLGLEHVQTTSDNVQFQTVGDIHHQVIVKNFVNPQRVRWGTGIFHHIAWAVPNNESQLEWRKYLVNKGLNVTDVKERFYFHAIYSKEPGHIIFEFATVGPGFTVDEDIDELGTALQLPPFYEARRHEIEAALTPLKLNS</sequence>
<dbReference type="PANTHER" id="PTHR36110:SF2">
    <property type="entry name" value="RING-CLEAVING DIOXYGENASE MHQE-RELATED"/>
    <property type="match status" value="1"/>
</dbReference>
<dbReference type="RefSeq" id="WP_002492540.1">
    <property type="nucleotide sequence ID" value="NZ_AP021848.1"/>
</dbReference>
<dbReference type="GO" id="GO:0051213">
    <property type="term" value="F:dioxygenase activity"/>
    <property type="evidence" value="ECO:0007669"/>
    <property type="project" value="UniProtKB-KW"/>
</dbReference>
<comment type="caution">
    <text evidence="2">The sequence shown here is derived from an EMBL/GenBank/DDBJ whole genome shotgun (WGS) entry which is preliminary data.</text>
</comment>
<name>A0A4Q9WDQ6_STALU</name>
<keyword evidence="2" id="KW-0560">Oxidoreductase</keyword>
<evidence type="ECO:0000313" key="3">
    <source>
        <dbReference type="Proteomes" id="UP000293637"/>
    </source>
</evidence>
<dbReference type="GeneID" id="58091198"/>
<reference evidence="2 3" key="1">
    <citation type="journal article" date="2019" name="Sci. Transl. Med.">
        <title>Quorum sensing between bacterial species on the skin protects against epidermal injury in atopic dermatitis.</title>
        <authorList>
            <person name="Williams M.R."/>
        </authorList>
    </citation>
    <scope>NUCLEOTIDE SEQUENCE [LARGE SCALE GENOMIC DNA]</scope>
    <source>
        <strain evidence="2 3">E7</strain>
    </source>
</reference>
<dbReference type="AlphaFoldDB" id="A0A4Q9WDQ6"/>
<dbReference type="Proteomes" id="UP000293637">
    <property type="component" value="Unassembled WGS sequence"/>
</dbReference>
<protein>
    <submittedName>
        <fullName evidence="2">Ring-cleaving dioxygenase</fullName>
    </submittedName>
</protein>
<dbReference type="SUPFAM" id="SSF54593">
    <property type="entry name" value="Glyoxalase/Bleomycin resistance protein/Dihydroxybiphenyl dioxygenase"/>
    <property type="match status" value="1"/>
</dbReference>
<accession>A0A4Q9WDQ6</accession>
<dbReference type="EMBL" id="SCHB01000001">
    <property type="protein sequence ID" value="TBW73556.1"/>
    <property type="molecule type" value="Genomic_DNA"/>
</dbReference>
<feature type="domain" description="VOC" evidence="1">
    <location>
        <begin position="142"/>
        <end position="260"/>
    </location>
</feature>
<proteinExistence type="predicted"/>
<dbReference type="InterPro" id="IPR052537">
    <property type="entry name" value="Extradiol_RC_dioxygenase"/>
</dbReference>
<evidence type="ECO:0000259" key="1">
    <source>
        <dbReference type="PROSITE" id="PS51819"/>
    </source>
</evidence>
<dbReference type="InterPro" id="IPR029068">
    <property type="entry name" value="Glyas_Bleomycin-R_OHBP_Dase"/>
</dbReference>
<dbReference type="CDD" id="cd08347">
    <property type="entry name" value="PcpA_C_like"/>
    <property type="match status" value="1"/>
</dbReference>
<dbReference type="InterPro" id="IPR004360">
    <property type="entry name" value="Glyas_Fos-R_dOase_dom"/>
</dbReference>
<organism evidence="2 3">
    <name type="scientific">Staphylococcus lugdunensis</name>
    <dbReference type="NCBI Taxonomy" id="28035"/>
    <lineage>
        <taxon>Bacteria</taxon>
        <taxon>Bacillati</taxon>
        <taxon>Bacillota</taxon>
        <taxon>Bacilli</taxon>
        <taxon>Bacillales</taxon>
        <taxon>Staphylococcaceae</taxon>
        <taxon>Staphylococcus</taxon>
    </lineage>
</organism>
<dbReference type="PANTHER" id="PTHR36110">
    <property type="entry name" value="RING-CLEAVING DIOXYGENASE MHQE-RELATED"/>
    <property type="match status" value="1"/>
</dbReference>
<dbReference type="InterPro" id="IPR037523">
    <property type="entry name" value="VOC_core"/>
</dbReference>